<keyword evidence="3" id="KW-1185">Reference proteome</keyword>
<dbReference type="InterPro" id="IPR013351">
    <property type="entry name" value="T3SS_TyeA-rel"/>
</dbReference>
<dbReference type="GO" id="GO:0019867">
    <property type="term" value="C:outer membrane"/>
    <property type="evidence" value="ECO:0007669"/>
    <property type="project" value="InterPro"/>
</dbReference>
<dbReference type="InterPro" id="IPR038347">
    <property type="entry name" value="TyeA_sf"/>
</dbReference>
<dbReference type="GO" id="GO:0050709">
    <property type="term" value="P:negative regulation of protein secretion"/>
    <property type="evidence" value="ECO:0007669"/>
    <property type="project" value="InterPro"/>
</dbReference>
<dbReference type="NCBIfam" id="TIGR02568">
    <property type="entry name" value="LcrE"/>
    <property type="match status" value="1"/>
</dbReference>
<dbReference type="InterPro" id="IPR013401">
    <property type="entry name" value="T3SS_LcrE"/>
</dbReference>
<evidence type="ECO:0000313" key="2">
    <source>
        <dbReference type="EMBL" id="BBE08742.1"/>
    </source>
</evidence>
<dbReference type="InterPro" id="IPR015144">
    <property type="entry name" value="T3SS_TyeA"/>
</dbReference>
<sequence length="371" mass="41936">MLNKIDSQAATPTSRTQPTPPPPPSRATSIEPAQSVLELAQSELEASASDWTDMSVMFSEMQGDAVTETLEDIGFALGSRLRDPRRANTASDGKIERPRTRAMLQRLAQQISAISPAQLDDLHRRLPDLEDLLDPDQAMREAGFDAGEQALLLAALLADKGISGARRKRLEAALANVMDNDEWALCLFSCLEFGAANRQNLSELRQLYQRATTRQTRLVQWFAEFRRLQDRQRKLKTLIRALAFELSANGPALETHLAAVITDLKRILHFLSLEDHCQRMAQSLALNEVDGDTLIADLLEIVQQTWVQSDWLAERTQQRIPDSTRYYSYARHLTELVKLLPDDCFDDNDQREMILNAFTDYLTRLAESEQD</sequence>
<evidence type="ECO:0000256" key="1">
    <source>
        <dbReference type="SAM" id="MobiDB-lite"/>
    </source>
</evidence>
<dbReference type="RefSeq" id="WP_126353848.1">
    <property type="nucleotide sequence ID" value="NZ_AP018150.1"/>
</dbReference>
<protein>
    <submittedName>
        <fullName evidence="2">Secretion system apparatus</fullName>
    </submittedName>
</protein>
<dbReference type="KEGG" id="mcys:MCB1EB_0581"/>
<dbReference type="NCBIfam" id="TIGR02511">
    <property type="entry name" value="type_III_tyeA"/>
    <property type="match status" value="1"/>
</dbReference>
<dbReference type="EMBL" id="AP018150">
    <property type="protein sequence ID" value="BBE08742.1"/>
    <property type="molecule type" value="Genomic_DNA"/>
</dbReference>
<feature type="region of interest" description="Disordered" evidence="1">
    <location>
        <begin position="1"/>
        <end position="31"/>
    </location>
</feature>
<evidence type="ECO:0000313" key="3">
    <source>
        <dbReference type="Proteomes" id="UP000282597"/>
    </source>
</evidence>
<feature type="compositionally biased region" description="Low complexity" evidence="1">
    <location>
        <begin position="8"/>
        <end position="17"/>
    </location>
</feature>
<proteinExistence type="predicted"/>
<dbReference type="Gene3D" id="1.20.1280.80">
    <property type="match status" value="1"/>
</dbReference>
<dbReference type="InterPro" id="IPR010812">
    <property type="entry name" value="HrpJ-like"/>
</dbReference>
<dbReference type="GO" id="GO:0009986">
    <property type="term" value="C:cell surface"/>
    <property type="evidence" value="ECO:0007669"/>
    <property type="project" value="InterPro"/>
</dbReference>
<gene>
    <name evidence="2" type="ORF">MCB1EB_0581</name>
</gene>
<dbReference type="GO" id="GO:0030254">
    <property type="term" value="P:protein secretion by the type III secretion system"/>
    <property type="evidence" value="ECO:0007669"/>
    <property type="project" value="InterPro"/>
</dbReference>
<dbReference type="AlphaFoldDB" id="A0A2Z6ETN5"/>
<name>A0A2Z6ETN5_9BURK</name>
<accession>A0A2Z6ETN5</accession>
<dbReference type="Pfam" id="PF09059">
    <property type="entry name" value="TyeA"/>
    <property type="match status" value="1"/>
</dbReference>
<dbReference type="Proteomes" id="UP000282597">
    <property type="component" value="Chromosome"/>
</dbReference>
<organism evidence="2 3">
    <name type="scientific">Mycoavidus cysteinexigens</name>
    <dbReference type="NCBI Taxonomy" id="1553431"/>
    <lineage>
        <taxon>Bacteria</taxon>
        <taxon>Pseudomonadati</taxon>
        <taxon>Pseudomonadota</taxon>
        <taxon>Betaproteobacteria</taxon>
        <taxon>Burkholderiales</taxon>
        <taxon>Burkholderiaceae</taxon>
        <taxon>Mycoavidus</taxon>
    </lineage>
</organism>
<dbReference type="Pfam" id="PF07201">
    <property type="entry name" value="HrpJ"/>
    <property type="match status" value="1"/>
</dbReference>
<reference evidence="2 3" key="1">
    <citation type="journal article" date="2018" name="Microbes Environ.">
        <title>Comparative Genomic Insights into Endofungal Lifestyles of Two Bacterial Endosymbionts, Mycoavidus cysteinexigens and Burkholderia rhizoxinica.</title>
        <authorList>
            <person name="Sharmin D."/>
            <person name="Guo Y."/>
            <person name="Nishizawa T."/>
            <person name="Ohshima S."/>
            <person name="Sato Y."/>
            <person name="Takashima Y."/>
            <person name="Narisawa K."/>
            <person name="Ohta H."/>
        </authorList>
    </citation>
    <scope>NUCLEOTIDE SEQUENCE [LARGE SCALE GENOMIC DNA]</scope>
    <source>
        <strain evidence="2 3">B1-EB</strain>
    </source>
</reference>
<dbReference type="SUPFAM" id="SSF140591">
    <property type="entry name" value="Type III secretion system domain"/>
    <property type="match status" value="2"/>
</dbReference>